<evidence type="ECO:0000313" key="1">
    <source>
        <dbReference type="EMBL" id="EKF17394.1"/>
    </source>
</evidence>
<gene>
    <name evidence="1" type="ORF">NA2_18470</name>
</gene>
<dbReference type="Proteomes" id="UP000006786">
    <property type="component" value="Unassembled WGS sequence"/>
</dbReference>
<dbReference type="eggNOG" id="COG0457">
    <property type="taxonomic scope" value="Bacteria"/>
</dbReference>
<dbReference type="AlphaFoldDB" id="K2LI12"/>
<dbReference type="EMBL" id="AMRM01000025">
    <property type="protein sequence ID" value="EKF17394.1"/>
    <property type="molecule type" value="Genomic_DNA"/>
</dbReference>
<dbReference type="PATRIC" id="fig|391937.3.peg.3794"/>
<evidence type="ECO:0000313" key="2">
    <source>
        <dbReference type="Proteomes" id="UP000006786"/>
    </source>
</evidence>
<dbReference type="RefSeq" id="WP_008598698.1">
    <property type="nucleotide sequence ID" value="NZ_AMRM01000025.1"/>
</dbReference>
<keyword evidence="2" id="KW-1185">Reference proteome</keyword>
<sequence>MIDNARMLRFHREGLQRVARIIDGNPNYDALMGEKLSDSELALFDDTLGIAERRRHAIQMAGSRVGTLPINIIRPRFEGFVCEGRSRNNLQEFAFFDTLLGGIVPKLASQNYSFCHRYSCTSLSAPQQAALDAVIDDIRSFYRSHTAITASLVRQQILYSRSFLGFLIAFTDKKAVAPAALVQANDHSPVRVALSMIMKGMDVPRIYLQHAEVSQHFPPLDFDHSVLRNAQSLDVYRQIGPVEGETYVISRHGDAFARQRLARSRGDRASVVIYPTSTVRADELRQTIDILHANPAIERILIKQHPGARRPLKDQIDTAYTTLIDTIPDWDHVALVGNSSVAMELLHRGIPVYQNFDFDPVDRDYYGFVKDGVTIEVDRRMLAEAFWRPYELSETWLERYARWDPTADETHGEEKAKFIQAMRSLAGGHAVGSSFRKHLPPMPAFGRSRERIKGFVKPALIRLINANQGLVSRAMTFLVSNTDLKIGHTSGRAASVMFIERTLSDLNDPADWLLLNEKIRAFPAVDVILAIEEMFQKRNPALKTIFEGLSRWPFGASAGTWAYLKKLDLANLAPDREELDAIAASIYRLEGDKELMRHLERSLLSTILRFGTVEQLDAFWTNASVFHPGNLPVNKQIDVLRKLRRSGADAAEVERMRAVFDKRASPFDRLKFDNMDALDRNASGEWNHLQAEERFSQVAPRGVAEEFAASVKPAYDALRPRMRFMDTRTNAAEADQLLSLARDALRHGQAFSLIRLSDGEGYLFPDGPFFDASDAANRERHWWGVELTADLRAAIREGARAAVAEADVVGIPSVYRFIRDHTDSSRSLALSIQGRGLLQVLDGVAPLLSASASIAEDKVNVSAFGDMETVKPLIDLAGRVVVVGSVRRESLPPALREARKVELVAIPTHHKTSLNEKYHGGDESLPFVYPALLGELDALSRPGDLVLVAGGIIGKIFAGHARRQGAVALDIGSVLDDWAQDGMPTMR</sequence>
<organism evidence="1 2">
    <name type="scientific">Nitratireductor pacificus pht-3B</name>
    <dbReference type="NCBI Taxonomy" id="391937"/>
    <lineage>
        <taxon>Bacteria</taxon>
        <taxon>Pseudomonadati</taxon>
        <taxon>Pseudomonadota</taxon>
        <taxon>Alphaproteobacteria</taxon>
        <taxon>Hyphomicrobiales</taxon>
        <taxon>Phyllobacteriaceae</taxon>
        <taxon>Nitratireductor</taxon>
    </lineage>
</organism>
<comment type="caution">
    <text evidence="1">The sequence shown here is derived from an EMBL/GenBank/DDBJ whole genome shotgun (WGS) entry which is preliminary data.</text>
</comment>
<accession>K2LI12</accession>
<dbReference type="OrthoDB" id="7284833at2"/>
<name>K2LI12_9HYPH</name>
<proteinExistence type="predicted"/>
<reference evidence="1 2" key="1">
    <citation type="journal article" date="2012" name="J. Bacteriol.">
        <title>Genome Sequence of Nitratireductor pacificus Type Strain pht-3B.</title>
        <authorList>
            <person name="Lai Q."/>
            <person name="Li G."/>
            <person name="Shao Z."/>
        </authorList>
    </citation>
    <scope>NUCLEOTIDE SEQUENCE [LARGE SCALE GENOMIC DNA]</scope>
    <source>
        <strain evidence="2">pht-3B</strain>
    </source>
</reference>
<protein>
    <submittedName>
        <fullName evidence="1">Uncharacterized protein</fullName>
    </submittedName>
</protein>
<dbReference type="STRING" id="391937.NA2_18470"/>